<dbReference type="SUPFAM" id="SSF52540">
    <property type="entry name" value="P-loop containing nucleoside triphosphate hydrolases"/>
    <property type="match status" value="2"/>
</dbReference>
<protein>
    <recommendedName>
        <fullName evidence="3 9">DNA repair protein RecN</fullName>
    </recommendedName>
    <alternativeName>
        <fullName evidence="8 9">Recombination protein N</fullName>
    </alternativeName>
</protein>
<dbReference type="PIRSF" id="PIRSF003128">
    <property type="entry name" value="RecN"/>
    <property type="match status" value="1"/>
</dbReference>
<feature type="domain" description="RecF/RecN/SMC N-terminal" evidence="11">
    <location>
        <begin position="14"/>
        <end position="507"/>
    </location>
</feature>
<keyword evidence="7 9" id="KW-0234">DNA repair</keyword>
<dbReference type="PATRIC" id="fig|1177755.3.peg.843"/>
<dbReference type="GO" id="GO:0006281">
    <property type="term" value="P:DNA repair"/>
    <property type="evidence" value="ECO:0007669"/>
    <property type="project" value="UniProtKB-KW"/>
</dbReference>
<dbReference type="PANTHER" id="PTHR11059:SF0">
    <property type="entry name" value="DNA REPAIR PROTEIN RECN"/>
    <property type="match status" value="1"/>
</dbReference>
<reference evidence="12 13" key="1">
    <citation type="submission" date="2016-07" db="EMBL/GenBank/DDBJ databases">
        <title>Draft genome sequence of Methyloligella halotolerans C2T (VKM B-2706T=CCUG 61687T=DSM 25045T), a halotolerant polyhydroxybutyrate accumulating methylotroph.</title>
        <authorList>
            <person name="Vasilenko O.V."/>
            <person name="Doronina N.V."/>
            <person name="Poroshina M.N."/>
            <person name="Tarlachkov S.V."/>
            <person name="Trotsenko Y.A."/>
        </authorList>
    </citation>
    <scope>NUCLEOTIDE SEQUENCE [LARGE SCALE GENOMIC DNA]</scope>
    <source>
        <strain evidence="12 13">VKM B-2706</strain>
    </source>
</reference>
<organism evidence="12 13">
    <name type="scientific">Methyloligella halotolerans</name>
    <dbReference type="NCBI Taxonomy" id="1177755"/>
    <lineage>
        <taxon>Bacteria</taxon>
        <taxon>Pseudomonadati</taxon>
        <taxon>Pseudomonadota</taxon>
        <taxon>Alphaproteobacteria</taxon>
        <taxon>Hyphomicrobiales</taxon>
        <taxon>Hyphomicrobiaceae</taxon>
        <taxon>Methyloligella</taxon>
    </lineage>
</organism>
<dbReference type="InterPro" id="IPR003395">
    <property type="entry name" value="RecF/RecN/SMC_N"/>
</dbReference>
<sequence length="567" mass="61367">MLTSLSIRDIVLIDKLDLAFGEGLSVLTGETGAGKSILLDAFTLAIGGRGDAALVRKGASQGQVTAVFEPAPGHPVLALLDENEIAQEGTLILRRVQNSDGRTRAFLNDQTVSIQLLKQVGQMLVEIHGQHDDRALIDQSGHRDLVDAYAGLTGDSAELGRLWDVWKDAERALEEHAREIETIRANADFVSHALEELRALDPQEGEEESLADRRALMMSAEKIASELVEALDALQGEGTAQARIAAALRRIERQAEAASELLTPVADALEKVMLETENARNTIERSLAETAFEPQELEQAEERLFALRALARKHKVLVDDLPALTQRLETELENLEQGESRLEALNQDVEKARQAFETKAVTVSDARRDAAAKLDEAIIAELGPLKLEKARFITKIERLPLDQGGPSGIDRVAFHVQTNPGTEPGPMMKVASGGELARFILALKVVLASRGSAPTLVFDEIDTGVGGATAAAIGERLARLADQVQVLVVTHAPQVAAQAHGHLRIAKESVDGDQGEAVATRVVHLEGEHRREEIARMLAGQEITDEARAAAERLMSQRAGERTGERA</sequence>
<dbReference type="Pfam" id="PF02463">
    <property type="entry name" value="SMC_N"/>
    <property type="match status" value="1"/>
</dbReference>
<dbReference type="EMBL" id="MASI01000001">
    <property type="protein sequence ID" value="ODA69006.1"/>
    <property type="molecule type" value="Genomic_DNA"/>
</dbReference>
<dbReference type="Gene3D" id="3.40.50.300">
    <property type="entry name" value="P-loop containing nucleotide triphosphate hydrolases"/>
    <property type="match status" value="2"/>
</dbReference>
<dbReference type="NCBIfam" id="TIGR00634">
    <property type="entry name" value="recN"/>
    <property type="match status" value="1"/>
</dbReference>
<keyword evidence="10" id="KW-0175">Coiled coil</keyword>
<dbReference type="PANTHER" id="PTHR11059">
    <property type="entry name" value="DNA REPAIR PROTEIN RECN"/>
    <property type="match status" value="1"/>
</dbReference>
<evidence type="ECO:0000256" key="8">
    <source>
        <dbReference type="ARBA" id="ARBA00033408"/>
    </source>
</evidence>
<feature type="coiled-coil region" evidence="10">
    <location>
        <begin position="325"/>
        <end position="355"/>
    </location>
</feature>
<dbReference type="GO" id="GO:0009432">
    <property type="term" value="P:SOS response"/>
    <property type="evidence" value="ECO:0007669"/>
    <property type="project" value="TreeGrafter"/>
</dbReference>
<evidence type="ECO:0000256" key="2">
    <source>
        <dbReference type="ARBA" id="ARBA00009441"/>
    </source>
</evidence>
<evidence type="ECO:0000256" key="1">
    <source>
        <dbReference type="ARBA" id="ARBA00003618"/>
    </source>
</evidence>
<dbReference type="GO" id="GO:0006310">
    <property type="term" value="P:DNA recombination"/>
    <property type="evidence" value="ECO:0007669"/>
    <property type="project" value="InterPro"/>
</dbReference>
<dbReference type="InterPro" id="IPR004604">
    <property type="entry name" value="DNA_recomb/repair_RecN"/>
</dbReference>
<dbReference type="RefSeq" id="WP_069094186.1">
    <property type="nucleotide sequence ID" value="NZ_MASI01000001.1"/>
</dbReference>
<gene>
    <name evidence="12" type="ORF">A7A08_00842</name>
</gene>
<keyword evidence="6" id="KW-0067">ATP-binding</keyword>
<dbReference type="Proteomes" id="UP000095087">
    <property type="component" value="Unassembled WGS sequence"/>
</dbReference>
<accession>A0A1E2S3B6</accession>
<proteinExistence type="inferred from homology"/>
<keyword evidence="4" id="KW-0547">Nucleotide-binding</keyword>
<keyword evidence="5 9" id="KW-0227">DNA damage</keyword>
<dbReference type="AlphaFoldDB" id="A0A1E2S3B6"/>
<dbReference type="OrthoDB" id="9806954at2"/>
<dbReference type="GO" id="GO:0005524">
    <property type="term" value="F:ATP binding"/>
    <property type="evidence" value="ECO:0007669"/>
    <property type="project" value="UniProtKB-KW"/>
</dbReference>
<evidence type="ECO:0000256" key="4">
    <source>
        <dbReference type="ARBA" id="ARBA00022741"/>
    </source>
</evidence>
<dbReference type="FunFam" id="3.40.50.300:FF:000356">
    <property type="entry name" value="DNA repair protein RecN"/>
    <property type="match status" value="1"/>
</dbReference>
<evidence type="ECO:0000256" key="7">
    <source>
        <dbReference type="ARBA" id="ARBA00023204"/>
    </source>
</evidence>
<evidence type="ECO:0000256" key="9">
    <source>
        <dbReference type="PIRNR" id="PIRNR003128"/>
    </source>
</evidence>
<evidence type="ECO:0000313" key="12">
    <source>
        <dbReference type="EMBL" id="ODA69006.1"/>
    </source>
</evidence>
<comment type="function">
    <text evidence="1 9">May be involved in recombinational repair of damaged DNA.</text>
</comment>
<dbReference type="CDD" id="cd03241">
    <property type="entry name" value="ABC_RecN"/>
    <property type="match status" value="2"/>
</dbReference>
<evidence type="ECO:0000256" key="3">
    <source>
        <dbReference type="ARBA" id="ARBA00021315"/>
    </source>
</evidence>
<comment type="similarity">
    <text evidence="2 9">Belongs to the RecN family.</text>
</comment>
<dbReference type="STRING" id="1177755.A7A08_00842"/>
<evidence type="ECO:0000259" key="11">
    <source>
        <dbReference type="Pfam" id="PF02463"/>
    </source>
</evidence>
<dbReference type="FunFam" id="3.40.50.300:FF:000319">
    <property type="entry name" value="DNA repair protein RecN"/>
    <property type="match status" value="1"/>
</dbReference>
<comment type="caution">
    <text evidence="12">The sequence shown here is derived from an EMBL/GenBank/DDBJ whole genome shotgun (WGS) entry which is preliminary data.</text>
</comment>
<dbReference type="InterPro" id="IPR027417">
    <property type="entry name" value="P-loop_NTPase"/>
</dbReference>
<keyword evidence="13" id="KW-1185">Reference proteome</keyword>
<name>A0A1E2S3B6_9HYPH</name>
<dbReference type="GO" id="GO:0043590">
    <property type="term" value="C:bacterial nucleoid"/>
    <property type="evidence" value="ECO:0007669"/>
    <property type="project" value="TreeGrafter"/>
</dbReference>
<evidence type="ECO:0000256" key="6">
    <source>
        <dbReference type="ARBA" id="ARBA00022840"/>
    </source>
</evidence>
<evidence type="ECO:0000256" key="5">
    <source>
        <dbReference type="ARBA" id="ARBA00022763"/>
    </source>
</evidence>
<evidence type="ECO:0000313" key="13">
    <source>
        <dbReference type="Proteomes" id="UP000095087"/>
    </source>
</evidence>
<evidence type="ECO:0000256" key="10">
    <source>
        <dbReference type="SAM" id="Coils"/>
    </source>
</evidence>